<evidence type="ECO:0000313" key="1">
    <source>
        <dbReference type="EMBL" id="PWJ43861.1"/>
    </source>
</evidence>
<name>A0A315ZEA4_SEDFL</name>
<dbReference type="Proteomes" id="UP000245535">
    <property type="component" value="Unassembled WGS sequence"/>
</dbReference>
<accession>A0A315ZEA4</accession>
<organism evidence="1 2">
    <name type="scientific">Sediminitomix flava</name>
    <dbReference type="NCBI Taxonomy" id="379075"/>
    <lineage>
        <taxon>Bacteria</taxon>
        <taxon>Pseudomonadati</taxon>
        <taxon>Bacteroidota</taxon>
        <taxon>Cytophagia</taxon>
        <taxon>Cytophagales</taxon>
        <taxon>Flammeovirgaceae</taxon>
        <taxon>Sediminitomix</taxon>
    </lineage>
</organism>
<sequence>MKKLITLVLLLPIFGFSNLDSSESKNYWKYHERIDEAEKLICDEQFEEALSIFREVFSSYDFVFLKDYKTAAQIAFYLGETKHAYDIIRNGIEAGWELKSIKKNEFLSEFTKEPEWKLIEEEYPDLRKKYFSRLDEITRGNVHEMFKDDQKMAFGTLFRIGEKAQNKYLTNKFAPHSENQYQKFLKIIDTQGYPGEQLIGNNYWMSTILSHHNSITTEYVKNDTLYSSIKPKLLKAIEKGEMSPYEFALIDDWYIAVSSNRKQTGYGFLNSPLKSTLLETDQLRQNVGLRSVEQRNKLVEIEKKTGMNFYLPDWISGEIKIE</sequence>
<keyword evidence="2" id="KW-1185">Reference proteome</keyword>
<dbReference type="EMBL" id="QGDO01000001">
    <property type="protein sequence ID" value="PWJ43861.1"/>
    <property type="molecule type" value="Genomic_DNA"/>
</dbReference>
<protein>
    <submittedName>
        <fullName evidence="1">Uncharacterized protein</fullName>
    </submittedName>
</protein>
<dbReference type="RefSeq" id="WP_146201588.1">
    <property type="nucleotide sequence ID" value="NZ_QGDO01000001.1"/>
</dbReference>
<comment type="caution">
    <text evidence="1">The sequence shown here is derived from an EMBL/GenBank/DDBJ whole genome shotgun (WGS) entry which is preliminary data.</text>
</comment>
<dbReference type="AlphaFoldDB" id="A0A315ZEA4"/>
<reference evidence="1 2" key="1">
    <citation type="submission" date="2018-03" db="EMBL/GenBank/DDBJ databases">
        <title>Genomic Encyclopedia of Archaeal and Bacterial Type Strains, Phase II (KMG-II): from individual species to whole genera.</title>
        <authorList>
            <person name="Goeker M."/>
        </authorList>
    </citation>
    <scope>NUCLEOTIDE SEQUENCE [LARGE SCALE GENOMIC DNA]</scope>
    <source>
        <strain evidence="1 2">DSM 28229</strain>
    </source>
</reference>
<dbReference type="OrthoDB" id="1490993at2"/>
<proteinExistence type="predicted"/>
<evidence type="ECO:0000313" key="2">
    <source>
        <dbReference type="Proteomes" id="UP000245535"/>
    </source>
</evidence>
<gene>
    <name evidence="1" type="ORF">BC781_101207</name>
</gene>